<sequence length="318" mass="36337">MNQEAIGESEVFTAMMEQTSDLAKIHRPVIVFGERGVGKELVADRLHYHAPWWTEPFIKVNCGTLGGSLLDAELFGYEAGAFTGADKKRLGKIEAADGGTLFLDEIALASKQVQEKLLRVIEYGEFYRLSSNRPVKVSIRLVVASNQHLQALVDRKEFLPDLYDRLCFDMIEIPPLRDRGSDIRLLAEYFIRRFCLDFDIPPPVIEESAWQQLYQHQWPGNIRELKNVVERTVFGSRDQGHIVSWRQVSKPSGSPETPRKNEQSSVQKSFTDHVEDFERGLIETALTSCHGSQKLAAEHLKLSYHQFRGLLRKYGYKK</sequence>
<evidence type="ECO:0000313" key="9">
    <source>
        <dbReference type="Proteomes" id="UP000192907"/>
    </source>
</evidence>
<dbReference type="Gene3D" id="1.10.10.60">
    <property type="entry name" value="Homeodomain-like"/>
    <property type="match status" value="1"/>
</dbReference>
<dbReference type="InterPro" id="IPR058031">
    <property type="entry name" value="AAA_lid_NorR"/>
</dbReference>
<protein>
    <submittedName>
        <fullName evidence="8">Psp operon transcriptional activator</fullName>
    </submittedName>
</protein>
<evidence type="ECO:0000256" key="2">
    <source>
        <dbReference type="ARBA" id="ARBA00022840"/>
    </source>
</evidence>
<keyword evidence="3" id="KW-0805">Transcription regulation</keyword>
<evidence type="ECO:0000256" key="4">
    <source>
        <dbReference type="ARBA" id="ARBA00023125"/>
    </source>
</evidence>
<gene>
    <name evidence="8" type="ORF">SAMN06296036_10973</name>
</gene>
<reference evidence="9" key="1">
    <citation type="submission" date="2017-04" db="EMBL/GenBank/DDBJ databases">
        <authorList>
            <person name="Varghese N."/>
            <person name="Submissions S."/>
        </authorList>
    </citation>
    <scope>NUCLEOTIDE SEQUENCE [LARGE SCALE GENOMIC DNA]</scope>
    <source>
        <strain evidence="9">RKEM611</strain>
    </source>
</reference>
<dbReference type="InterPro" id="IPR002078">
    <property type="entry name" value="Sigma_54_int"/>
</dbReference>
<dbReference type="GO" id="GO:0005524">
    <property type="term" value="F:ATP binding"/>
    <property type="evidence" value="ECO:0007669"/>
    <property type="project" value="UniProtKB-KW"/>
</dbReference>
<organism evidence="8 9">
    <name type="scientific">Pseudobacteriovorax antillogorgiicola</name>
    <dbReference type="NCBI Taxonomy" id="1513793"/>
    <lineage>
        <taxon>Bacteria</taxon>
        <taxon>Pseudomonadati</taxon>
        <taxon>Bdellovibrionota</taxon>
        <taxon>Oligoflexia</taxon>
        <taxon>Oligoflexales</taxon>
        <taxon>Pseudobacteriovoracaceae</taxon>
        <taxon>Pseudobacteriovorax</taxon>
    </lineage>
</organism>
<evidence type="ECO:0000259" key="7">
    <source>
        <dbReference type="PROSITE" id="PS50045"/>
    </source>
</evidence>
<dbReference type="Pfam" id="PF02954">
    <property type="entry name" value="HTH_8"/>
    <property type="match status" value="1"/>
</dbReference>
<dbReference type="InterPro" id="IPR025944">
    <property type="entry name" value="Sigma_54_int_dom_CS"/>
</dbReference>
<dbReference type="STRING" id="1513793.SAMN06296036_10973"/>
<dbReference type="InterPro" id="IPR003593">
    <property type="entry name" value="AAA+_ATPase"/>
</dbReference>
<dbReference type="PANTHER" id="PTHR32071:SF38">
    <property type="entry name" value="PSP OPERON TRANSCRIPTIONAL ACTIVATOR"/>
    <property type="match status" value="1"/>
</dbReference>
<dbReference type="PROSITE" id="PS50045">
    <property type="entry name" value="SIGMA54_INTERACT_4"/>
    <property type="match status" value="1"/>
</dbReference>
<dbReference type="CDD" id="cd00009">
    <property type="entry name" value="AAA"/>
    <property type="match status" value="1"/>
</dbReference>
<dbReference type="Gene3D" id="3.40.50.300">
    <property type="entry name" value="P-loop containing nucleotide triphosphate hydrolases"/>
    <property type="match status" value="1"/>
</dbReference>
<feature type="region of interest" description="Disordered" evidence="6">
    <location>
        <begin position="246"/>
        <end position="269"/>
    </location>
</feature>
<evidence type="ECO:0000256" key="1">
    <source>
        <dbReference type="ARBA" id="ARBA00022741"/>
    </source>
</evidence>
<keyword evidence="9" id="KW-1185">Reference proteome</keyword>
<dbReference type="AlphaFoldDB" id="A0A1Y6BVA4"/>
<dbReference type="InterPro" id="IPR027417">
    <property type="entry name" value="P-loop_NTPase"/>
</dbReference>
<proteinExistence type="predicted"/>
<accession>A0A1Y6BVA4</accession>
<keyword evidence="1" id="KW-0547">Nucleotide-binding</keyword>
<dbReference type="OrthoDB" id="9761019at2"/>
<dbReference type="FunFam" id="3.40.50.300:FF:000006">
    <property type="entry name" value="DNA-binding transcriptional regulator NtrC"/>
    <property type="match status" value="1"/>
</dbReference>
<dbReference type="Proteomes" id="UP000192907">
    <property type="component" value="Unassembled WGS sequence"/>
</dbReference>
<dbReference type="EMBL" id="FWZT01000009">
    <property type="protein sequence ID" value="SMF29068.1"/>
    <property type="molecule type" value="Genomic_DNA"/>
</dbReference>
<name>A0A1Y6BVA4_9BACT</name>
<keyword evidence="2" id="KW-0067">ATP-binding</keyword>
<dbReference type="PROSITE" id="PS00688">
    <property type="entry name" value="SIGMA54_INTERACT_3"/>
    <property type="match status" value="1"/>
</dbReference>
<dbReference type="Pfam" id="PF25601">
    <property type="entry name" value="AAA_lid_14"/>
    <property type="match status" value="1"/>
</dbReference>
<evidence type="ECO:0000256" key="6">
    <source>
        <dbReference type="SAM" id="MobiDB-lite"/>
    </source>
</evidence>
<dbReference type="PANTHER" id="PTHR32071">
    <property type="entry name" value="TRANSCRIPTIONAL REGULATORY PROTEIN"/>
    <property type="match status" value="1"/>
</dbReference>
<dbReference type="Pfam" id="PF00158">
    <property type="entry name" value="Sigma54_activat"/>
    <property type="match status" value="1"/>
</dbReference>
<dbReference type="SUPFAM" id="SSF52540">
    <property type="entry name" value="P-loop containing nucleoside triphosphate hydrolases"/>
    <property type="match status" value="1"/>
</dbReference>
<keyword evidence="5" id="KW-0804">Transcription</keyword>
<dbReference type="InterPro" id="IPR025943">
    <property type="entry name" value="Sigma_54_int_dom_ATP-bd_2"/>
</dbReference>
<evidence type="ECO:0000256" key="5">
    <source>
        <dbReference type="ARBA" id="ARBA00023163"/>
    </source>
</evidence>
<dbReference type="GO" id="GO:0043565">
    <property type="term" value="F:sequence-specific DNA binding"/>
    <property type="evidence" value="ECO:0007669"/>
    <property type="project" value="InterPro"/>
</dbReference>
<dbReference type="PROSITE" id="PS00676">
    <property type="entry name" value="SIGMA54_INTERACT_2"/>
    <property type="match status" value="1"/>
</dbReference>
<dbReference type="Gene3D" id="1.10.8.60">
    <property type="match status" value="1"/>
</dbReference>
<evidence type="ECO:0000256" key="3">
    <source>
        <dbReference type="ARBA" id="ARBA00023015"/>
    </source>
</evidence>
<dbReference type="InterPro" id="IPR009057">
    <property type="entry name" value="Homeodomain-like_sf"/>
</dbReference>
<evidence type="ECO:0000313" key="8">
    <source>
        <dbReference type="EMBL" id="SMF29068.1"/>
    </source>
</evidence>
<dbReference type="RefSeq" id="WP_132319390.1">
    <property type="nucleotide sequence ID" value="NZ_FWZT01000009.1"/>
</dbReference>
<feature type="compositionally biased region" description="Polar residues" evidence="6">
    <location>
        <begin position="246"/>
        <end position="255"/>
    </location>
</feature>
<dbReference type="GO" id="GO:0006355">
    <property type="term" value="P:regulation of DNA-templated transcription"/>
    <property type="evidence" value="ECO:0007669"/>
    <property type="project" value="InterPro"/>
</dbReference>
<feature type="domain" description="Sigma-54 factor interaction" evidence="7">
    <location>
        <begin position="5"/>
        <end position="234"/>
    </location>
</feature>
<dbReference type="InterPro" id="IPR002197">
    <property type="entry name" value="HTH_Fis"/>
</dbReference>
<dbReference type="SUPFAM" id="SSF46689">
    <property type="entry name" value="Homeodomain-like"/>
    <property type="match status" value="1"/>
</dbReference>
<dbReference type="SMART" id="SM00382">
    <property type="entry name" value="AAA"/>
    <property type="match status" value="1"/>
</dbReference>
<keyword evidence="4" id="KW-0238">DNA-binding</keyword>